<dbReference type="AlphaFoldDB" id="A0A151JMA2"/>
<evidence type="ECO:0000313" key="11">
    <source>
        <dbReference type="EMBL" id="KYN26890.1"/>
    </source>
</evidence>
<name>A0A151JMA2_9HYME</name>
<proteinExistence type="inferred from homology"/>
<keyword evidence="5 8" id="KW-0560">Oxidoreductase</keyword>
<evidence type="ECO:0000256" key="4">
    <source>
        <dbReference type="ARBA" id="ARBA00022862"/>
    </source>
</evidence>
<dbReference type="STRING" id="471704.A0A151JMA2"/>
<dbReference type="InterPro" id="IPR018152">
    <property type="entry name" value="SOD_Cu/Zn_BS"/>
</dbReference>
<dbReference type="Proteomes" id="UP000078492">
    <property type="component" value="Unassembled WGS sequence"/>
</dbReference>
<dbReference type="InterPro" id="IPR001424">
    <property type="entry name" value="SOD_Cu_Zn_dom"/>
</dbReference>
<comment type="similarity">
    <text evidence="1 8">Belongs to the Cu-Zn superoxide dismutase family.</text>
</comment>
<evidence type="ECO:0000256" key="1">
    <source>
        <dbReference type="ARBA" id="ARBA00010457"/>
    </source>
</evidence>
<keyword evidence="2 8" id="KW-0479">Metal-binding</keyword>
<evidence type="ECO:0000256" key="3">
    <source>
        <dbReference type="ARBA" id="ARBA00022833"/>
    </source>
</evidence>
<evidence type="ECO:0000256" key="9">
    <source>
        <dbReference type="SAM" id="MobiDB-lite"/>
    </source>
</evidence>
<feature type="region of interest" description="Disordered" evidence="9">
    <location>
        <begin position="47"/>
        <end position="94"/>
    </location>
</feature>
<evidence type="ECO:0000256" key="8">
    <source>
        <dbReference type="RuleBase" id="RU000393"/>
    </source>
</evidence>
<comment type="function">
    <text evidence="8">Destroys radicals which are normally produced within the cells and which are toxic to biological systems.</text>
</comment>
<dbReference type="InterPro" id="IPR036423">
    <property type="entry name" value="SOD-like_Cu/Zn_dom_sf"/>
</dbReference>
<dbReference type="EMBL" id="KQ978966">
    <property type="protein sequence ID" value="KYN26890.1"/>
    <property type="molecule type" value="Genomic_DNA"/>
</dbReference>
<gene>
    <name evidence="11" type="ORF">ALC57_03705</name>
</gene>
<comment type="cofactor">
    <cofactor evidence="8">
        <name>Cu cation</name>
        <dbReference type="ChEBI" id="CHEBI:23378"/>
    </cofactor>
    <text evidence="8">Binds 1 copper ion per subunit.</text>
</comment>
<dbReference type="FunFam" id="2.60.40.200:FF:000001">
    <property type="entry name" value="Superoxide dismutase [Cu-Zn]"/>
    <property type="match status" value="1"/>
</dbReference>
<evidence type="ECO:0000256" key="6">
    <source>
        <dbReference type="ARBA" id="ARBA00023008"/>
    </source>
</evidence>
<dbReference type="GO" id="GO:0004784">
    <property type="term" value="F:superoxide dismutase activity"/>
    <property type="evidence" value="ECO:0007669"/>
    <property type="project" value="UniProtKB-EC"/>
</dbReference>
<feature type="domain" description="Superoxide dismutase copper/zinc binding" evidence="10">
    <location>
        <begin position="120"/>
        <end position="255"/>
    </location>
</feature>
<sequence>MNRVLSFTESAVLSYGPALAIAIIPINIDSRHISRVRSSEGVPERFSSDLVLARSPPSRSEDKTARDSSTSHDNDLGAVPIKELPPEPPLFKDCFPQRRKRRRRELVAVVHLTSFSSRNVTGNLKIVQTPLDGPVTITGTISGLTGGLHGFHVHEKGDLSEGCKSAGAHFNPENNTHGAPEDTVRHVGDLGNIMANPDGEAIINITDNIISLRGSNSIVGRSIVVHSDEDDLGKGNHSLSSTTGNSGDRWACGVVGIE</sequence>
<dbReference type="CDD" id="cd00305">
    <property type="entry name" value="Cu-Zn_Superoxide_Dismutase"/>
    <property type="match status" value="1"/>
</dbReference>
<protein>
    <recommendedName>
        <fullName evidence="8">Superoxide dismutase [Cu-Zn]</fullName>
        <ecNumber evidence="8">1.15.1.1</ecNumber>
    </recommendedName>
</protein>
<dbReference type="EC" id="1.15.1.1" evidence="8"/>
<feature type="compositionally biased region" description="Basic and acidic residues" evidence="9">
    <location>
        <begin position="59"/>
        <end position="75"/>
    </location>
</feature>
<dbReference type="Gene3D" id="2.60.40.200">
    <property type="entry name" value="Superoxide dismutase, copper/zinc binding domain"/>
    <property type="match status" value="1"/>
</dbReference>
<dbReference type="PRINTS" id="PR00068">
    <property type="entry name" value="CUZNDISMTASE"/>
</dbReference>
<keyword evidence="4" id="KW-0049">Antioxidant</keyword>
<evidence type="ECO:0000256" key="7">
    <source>
        <dbReference type="ARBA" id="ARBA00049204"/>
    </source>
</evidence>
<reference evidence="11 12" key="1">
    <citation type="submission" date="2015-09" db="EMBL/GenBank/DDBJ databases">
        <title>Trachymyrmex cornetzi WGS genome.</title>
        <authorList>
            <person name="Nygaard S."/>
            <person name="Hu H."/>
            <person name="Boomsma J."/>
            <person name="Zhang G."/>
        </authorList>
    </citation>
    <scope>NUCLEOTIDE SEQUENCE [LARGE SCALE GENOMIC DNA]</scope>
    <source>
        <strain evidence="11">Tcor2-1</strain>
        <tissue evidence="11">Whole body</tissue>
    </source>
</reference>
<dbReference type="PANTHER" id="PTHR10003">
    <property type="entry name" value="SUPEROXIDE DISMUTASE CU-ZN -RELATED"/>
    <property type="match status" value="1"/>
</dbReference>
<keyword evidence="6 8" id="KW-0186">Copper</keyword>
<comment type="cofactor">
    <cofactor evidence="8">
        <name>Zn(2+)</name>
        <dbReference type="ChEBI" id="CHEBI:29105"/>
    </cofactor>
    <text evidence="8">Binds 1 zinc ion per subunit.</text>
</comment>
<evidence type="ECO:0000313" key="12">
    <source>
        <dbReference type="Proteomes" id="UP000078492"/>
    </source>
</evidence>
<dbReference type="GO" id="GO:0005507">
    <property type="term" value="F:copper ion binding"/>
    <property type="evidence" value="ECO:0007669"/>
    <property type="project" value="InterPro"/>
</dbReference>
<organism evidence="11 12">
    <name type="scientific">Trachymyrmex cornetzi</name>
    <dbReference type="NCBI Taxonomy" id="471704"/>
    <lineage>
        <taxon>Eukaryota</taxon>
        <taxon>Metazoa</taxon>
        <taxon>Ecdysozoa</taxon>
        <taxon>Arthropoda</taxon>
        <taxon>Hexapoda</taxon>
        <taxon>Insecta</taxon>
        <taxon>Pterygota</taxon>
        <taxon>Neoptera</taxon>
        <taxon>Endopterygota</taxon>
        <taxon>Hymenoptera</taxon>
        <taxon>Apocrita</taxon>
        <taxon>Aculeata</taxon>
        <taxon>Formicoidea</taxon>
        <taxon>Formicidae</taxon>
        <taxon>Myrmicinae</taxon>
        <taxon>Trachymyrmex</taxon>
    </lineage>
</organism>
<dbReference type="PROSITE" id="PS00332">
    <property type="entry name" value="SOD_CU_ZN_2"/>
    <property type="match status" value="1"/>
</dbReference>
<evidence type="ECO:0000256" key="2">
    <source>
        <dbReference type="ARBA" id="ARBA00022723"/>
    </source>
</evidence>
<dbReference type="PROSITE" id="PS00087">
    <property type="entry name" value="SOD_CU_ZN_1"/>
    <property type="match status" value="1"/>
</dbReference>
<evidence type="ECO:0000256" key="5">
    <source>
        <dbReference type="ARBA" id="ARBA00023002"/>
    </source>
</evidence>
<accession>A0A151JMA2</accession>
<evidence type="ECO:0000259" key="10">
    <source>
        <dbReference type="Pfam" id="PF00080"/>
    </source>
</evidence>
<keyword evidence="3 8" id="KW-0862">Zinc</keyword>
<keyword evidence="12" id="KW-1185">Reference proteome</keyword>
<comment type="catalytic activity">
    <reaction evidence="7 8">
        <text>2 superoxide + 2 H(+) = H2O2 + O2</text>
        <dbReference type="Rhea" id="RHEA:20696"/>
        <dbReference type="ChEBI" id="CHEBI:15378"/>
        <dbReference type="ChEBI" id="CHEBI:15379"/>
        <dbReference type="ChEBI" id="CHEBI:16240"/>
        <dbReference type="ChEBI" id="CHEBI:18421"/>
        <dbReference type="EC" id="1.15.1.1"/>
    </reaction>
</comment>
<dbReference type="SUPFAM" id="SSF49329">
    <property type="entry name" value="Cu,Zn superoxide dismutase-like"/>
    <property type="match status" value="1"/>
</dbReference>
<dbReference type="InterPro" id="IPR024134">
    <property type="entry name" value="SOD_Cu/Zn_/chaperone"/>
</dbReference>
<dbReference type="Pfam" id="PF00080">
    <property type="entry name" value="Sod_Cu"/>
    <property type="match status" value="1"/>
</dbReference>